<proteinExistence type="predicted"/>
<evidence type="ECO:0000313" key="2">
    <source>
        <dbReference type="Proteomes" id="UP000326384"/>
    </source>
</evidence>
<evidence type="ECO:0000313" key="1">
    <source>
        <dbReference type="EMBL" id="KAB1229374.1"/>
    </source>
</evidence>
<reference evidence="1 2" key="1">
    <citation type="journal article" date="2019" name="Stand. Genomic Sci.">
        <title>Draft Whole-Genome Sequence of a Novel Chryseobacterium viscerum Strain Isolated from Fresh Water at Dripping Springs, New Mexico.</title>
        <authorList>
            <person name="Kyndt J.A."/>
            <person name="Moore T.C."/>
        </authorList>
    </citation>
    <scope>NUCLEOTIDE SEQUENCE [LARGE SCALE GENOMIC DNA]</scope>
    <source>
        <strain evidence="1 2">DPS</strain>
    </source>
</reference>
<comment type="caution">
    <text evidence="1">The sequence shown here is derived from an EMBL/GenBank/DDBJ whole genome shotgun (WGS) entry which is preliminary data.</text>
</comment>
<organism evidence="1 2">
    <name type="scientific">Chryseobacterium viscerum</name>
    <dbReference type="NCBI Taxonomy" id="1037377"/>
    <lineage>
        <taxon>Bacteria</taxon>
        <taxon>Pseudomonadati</taxon>
        <taxon>Bacteroidota</taxon>
        <taxon>Flavobacteriia</taxon>
        <taxon>Flavobacteriales</taxon>
        <taxon>Weeksellaceae</taxon>
        <taxon>Chryseobacterium group</taxon>
        <taxon>Chryseobacterium</taxon>
    </lineage>
</organism>
<evidence type="ECO:0008006" key="3">
    <source>
        <dbReference type="Google" id="ProtNLM"/>
    </source>
</evidence>
<keyword evidence="2" id="KW-1185">Reference proteome</keyword>
<gene>
    <name evidence="1" type="ORF">F8D52_17540</name>
</gene>
<dbReference type="EMBL" id="VTPV01000011">
    <property type="protein sequence ID" value="KAB1229374.1"/>
    <property type="molecule type" value="Genomic_DNA"/>
</dbReference>
<name>A0A5N4BLT9_9FLAO</name>
<protein>
    <recommendedName>
        <fullName evidence="3">DUF4303 domain-containing protein</fullName>
    </recommendedName>
</protein>
<sequence length="183" mass="21912">MNRAMEDLKKLNIELEHFLNEISIPLTEDLIHLLEGKGINYLNGNTQSDIKAFYFEYEFEYLNIIFWGVDSKGKITTETISLPAKNNKNDDEKWTALIPEEIWQKASDFQDDYEEDDFDEILDEYNDEKYRLFEQCFFTCWKKASEQTNIQMDAYFSIHDTYFRTDLNTLKTLNEDEIAQRFE</sequence>
<accession>A0A5N4BLT9</accession>
<dbReference type="Proteomes" id="UP000326384">
    <property type="component" value="Unassembled WGS sequence"/>
</dbReference>